<evidence type="ECO:0000313" key="8">
    <source>
        <dbReference type="EMBL" id="KAF1949546.1"/>
    </source>
</evidence>
<dbReference type="InterPro" id="IPR011701">
    <property type="entry name" value="MFS"/>
</dbReference>
<dbReference type="PROSITE" id="PS50850">
    <property type="entry name" value="MFS"/>
    <property type="match status" value="1"/>
</dbReference>
<keyword evidence="3 6" id="KW-0812">Transmembrane</keyword>
<feature type="transmembrane region" description="Helical" evidence="6">
    <location>
        <begin position="290"/>
        <end position="317"/>
    </location>
</feature>
<dbReference type="FunFam" id="1.20.1250.20:FF:000013">
    <property type="entry name" value="MFS general substrate transporter"/>
    <property type="match status" value="1"/>
</dbReference>
<comment type="subcellular location">
    <subcellularLocation>
        <location evidence="1">Membrane</location>
        <topology evidence="1">Multi-pass membrane protein</topology>
    </subcellularLocation>
</comment>
<feature type="transmembrane region" description="Helical" evidence="6">
    <location>
        <begin position="454"/>
        <end position="474"/>
    </location>
</feature>
<feature type="transmembrane region" description="Helical" evidence="6">
    <location>
        <begin position="223"/>
        <end position="245"/>
    </location>
</feature>
<protein>
    <submittedName>
        <fullName evidence="8">Putative MFS transporter</fullName>
    </submittedName>
</protein>
<feature type="transmembrane region" description="Helical" evidence="6">
    <location>
        <begin position="60"/>
        <end position="79"/>
    </location>
</feature>
<evidence type="ECO:0000256" key="1">
    <source>
        <dbReference type="ARBA" id="ARBA00004141"/>
    </source>
</evidence>
<dbReference type="GO" id="GO:0016020">
    <property type="term" value="C:membrane"/>
    <property type="evidence" value="ECO:0007669"/>
    <property type="project" value="UniProtKB-SubCell"/>
</dbReference>
<dbReference type="PANTHER" id="PTHR43791">
    <property type="entry name" value="PERMEASE-RELATED"/>
    <property type="match status" value="1"/>
</dbReference>
<reference evidence="8" key="1">
    <citation type="journal article" date="2020" name="Stud. Mycol.">
        <title>101 Dothideomycetes genomes: a test case for predicting lifestyles and emergence of pathogens.</title>
        <authorList>
            <person name="Haridas S."/>
            <person name="Albert R."/>
            <person name="Binder M."/>
            <person name="Bloem J."/>
            <person name="Labutti K."/>
            <person name="Salamov A."/>
            <person name="Andreopoulos B."/>
            <person name="Baker S."/>
            <person name="Barry K."/>
            <person name="Bills G."/>
            <person name="Bluhm B."/>
            <person name="Cannon C."/>
            <person name="Castanera R."/>
            <person name="Culley D."/>
            <person name="Daum C."/>
            <person name="Ezra D."/>
            <person name="Gonzalez J."/>
            <person name="Henrissat B."/>
            <person name="Kuo A."/>
            <person name="Liang C."/>
            <person name="Lipzen A."/>
            <person name="Lutzoni F."/>
            <person name="Magnuson J."/>
            <person name="Mondo S."/>
            <person name="Nolan M."/>
            <person name="Ohm R."/>
            <person name="Pangilinan J."/>
            <person name="Park H.-J."/>
            <person name="Ramirez L."/>
            <person name="Alfaro M."/>
            <person name="Sun H."/>
            <person name="Tritt A."/>
            <person name="Yoshinaga Y."/>
            <person name="Zwiers L.-H."/>
            <person name="Turgeon B."/>
            <person name="Goodwin S."/>
            <person name="Spatafora J."/>
            <person name="Crous P."/>
            <person name="Grigoriev I."/>
        </authorList>
    </citation>
    <scope>NUCLEOTIDE SEQUENCE</scope>
    <source>
        <strain evidence="8">CBS 675.92</strain>
    </source>
</reference>
<feature type="domain" description="Major facilitator superfamily (MFS) profile" evidence="7">
    <location>
        <begin position="64"/>
        <end position="478"/>
    </location>
</feature>
<dbReference type="GO" id="GO:0022857">
    <property type="term" value="F:transmembrane transporter activity"/>
    <property type="evidence" value="ECO:0007669"/>
    <property type="project" value="InterPro"/>
</dbReference>
<dbReference type="EMBL" id="ML977036">
    <property type="protein sequence ID" value="KAF1949546.1"/>
    <property type="molecule type" value="Genomic_DNA"/>
</dbReference>
<dbReference type="Gene3D" id="1.20.1250.20">
    <property type="entry name" value="MFS general substrate transporter like domains"/>
    <property type="match status" value="2"/>
</dbReference>
<gene>
    <name evidence="8" type="ORF">CC80DRAFT_529391</name>
</gene>
<dbReference type="InterPro" id="IPR020846">
    <property type="entry name" value="MFS_dom"/>
</dbReference>
<dbReference type="Pfam" id="PF07690">
    <property type="entry name" value="MFS_1"/>
    <property type="match status" value="1"/>
</dbReference>
<accession>A0A6A5TFJ8</accession>
<evidence type="ECO:0000259" key="7">
    <source>
        <dbReference type="PROSITE" id="PS50850"/>
    </source>
</evidence>
<dbReference type="Proteomes" id="UP000800035">
    <property type="component" value="Unassembled WGS sequence"/>
</dbReference>
<feature type="transmembrane region" description="Helical" evidence="6">
    <location>
        <begin position="130"/>
        <end position="152"/>
    </location>
</feature>
<evidence type="ECO:0000256" key="5">
    <source>
        <dbReference type="ARBA" id="ARBA00023136"/>
    </source>
</evidence>
<evidence type="ECO:0000256" key="4">
    <source>
        <dbReference type="ARBA" id="ARBA00022989"/>
    </source>
</evidence>
<keyword evidence="2" id="KW-0813">Transport</keyword>
<feature type="transmembrane region" description="Helical" evidence="6">
    <location>
        <begin position="158"/>
        <end position="178"/>
    </location>
</feature>
<evidence type="ECO:0000256" key="6">
    <source>
        <dbReference type="SAM" id="Phobius"/>
    </source>
</evidence>
<dbReference type="OrthoDB" id="2985014at2759"/>
<dbReference type="PANTHER" id="PTHR43791:SF48">
    <property type="entry name" value="TRANSPORTER, PUTATIVE (AFU_ORTHOLOGUE AFUA_4G01000)-RELATED"/>
    <property type="match status" value="1"/>
</dbReference>
<dbReference type="AlphaFoldDB" id="A0A6A5TFJ8"/>
<dbReference type="FunFam" id="1.20.1250.20:FF:000034">
    <property type="entry name" value="MFS general substrate transporter"/>
    <property type="match status" value="1"/>
</dbReference>
<feature type="transmembrane region" description="Helical" evidence="6">
    <location>
        <begin position="337"/>
        <end position="354"/>
    </location>
</feature>
<evidence type="ECO:0000313" key="9">
    <source>
        <dbReference type="Proteomes" id="UP000800035"/>
    </source>
</evidence>
<feature type="transmembrane region" description="Helical" evidence="6">
    <location>
        <begin position="361"/>
        <end position="380"/>
    </location>
</feature>
<dbReference type="SUPFAM" id="SSF103473">
    <property type="entry name" value="MFS general substrate transporter"/>
    <property type="match status" value="1"/>
</dbReference>
<keyword evidence="5 6" id="KW-0472">Membrane</keyword>
<organism evidence="8 9">
    <name type="scientific">Byssothecium circinans</name>
    <dbReference type="NCBI Taxonomy" id="147558"/>
    <lineage>
        <taxon>Eukaryota</taxon>
        <taxon>Fungi</taxon>
        <taxon>Dikarya</taxon>
        <taxon>Ascomycota</taxon>
        <taxon>Pezizomycotina</taxon>
        <taxon>Dothideomycetes</taxon>
        <taxon>Pleosporomycetidae</taxon>
        <taxon>Pleosporales</taxon>
        <taxon>Massarineae</taxon>
        <taxon>Massarinaceae</taxon>
        <taxon>Byssothecium</taxon>
    </lineage>
</organism>
<name>A0A6A5TFJ8_9PLEO</name>
<keyword evidence="9" id="KW-1185">Reference proteome</keyword>
<feature type="transmembrane region" description="Helical" evidence="6">
    <location>
        <begin position="386"/>
        <end position="409"/>
    </location>
</feature>
<feature type="transmembrane region" description="Helical" evidence="6">
    <location>
        <begin position="99"/>
        <end position="118"/>
    </location>
</feature>
<keyword evidence="4 6" id="KW-1133">Transmembrane helix</keyword>
<proteinExistence type="predicted"/>
<feature type="transmembrane region" description="Helical" evidence="6">
    <location>
        <begin position="421"/>
        <end position="442"/>
    </location>
</feature>
<sequence length="512" mass="57189">MESSHPEQPAQEKVAESHLENLKSSNAHHVAERGQAATDIYGHSLIEFDPKAEARLRLKIDLYIIPTVALLYLFCFIDRANIGNARLAGLEKDLGLVKYDYNTVLSVFYISYIIFEIPSNICCKWMGPGWFIPSISMAFGICSIGTAFVHNIHAVSGVRFLLGVFEAGMMPGIAYYLSRWYRRSELAFRLSLYIVMAPLAGAFGGLLASAILRLPHFGSLTRWRMIFAIEGIITCGLSLLSFFTLTDRPETARWLTQEEKDLAIARVKSERVATTEVLDKMDRTKTFRGIFSPVTLGISMIFLLNNITVQGLAFFAPTIVATIYPKDTVISQQLHTVPPYVVGAFFTVLFPFLSWRFDRRLVFMIGAAPLMIAGYIMFLASTEAQVRYGATFIIASGAFAFGALCNAQVSANVVSDTARASAIGTNVMFGNIGGLISTWSFLPFDRPNYHIGNGLNLATASTMLLTAIGLLFWMKYNNRQREKKRVDEELAGLSLQQQQDLDWKHPSFRWRP</sequence>
<evidence type="ECO:0000256" key="2">
    <source>
        <dbReference type="ARBA" id="ARBA00022448"/>
    </source>
</evidence>
<feature type="transmembrane region" description="Helical" evidence="6">
    <location>
        <begin position="190"/>
        <end position="211"/>
    </location>
</feature>
<evidence type="ECO:0000256" key="3">
    <source>
        <dbReference type="ARBA" id="ARBA00022692"/>
    </source>
</evidence>
<dbReference type="InterPro" id="IPR036259">
    <property type="entry name" value="MFS_trans_sf"/>
</dbReference>